<dbReference type="EMBL" id="KZ998016">
    <property type="protein sequence ID" value="RKO86656.1"/>
    <property type="molecule type" value="Genomic_DNA"/>
</dbReference>
<evidence type="ECO:0000256" key="1">
    <source>
        <dbReference type="SAM" id="SignalP"/>
    </source>
</evidence>
<keyword evidence="1" id="KW-0732">Signal</keyword>
<feature type="chain" id="PRO_5020994770" description="Hydrophobic surface binding protein A-domain-containing protein" evidence="1">
    <location>
        <begin position="21"/>
        <end position="173"/>
    </location>
</feature>
<reference evidence="3" key="1">
    <citation type="journal article" date="2018" name="Nat. Microbiol.">
        <title>Leveraging single-cell genomics to expand the fungal tree of life.</title>
        <authorList>
            <person name="Ahrendt S.R."/>
            <person name="Quandt C.A."/>
            <person name="Ciobanu D."/>
            <person name="Clum A."/>
            <person name="Salamov A."/>
            <person name="Andreopoulos B."/>
            <person name="Cheng J.F."/>
            <person name="Woyke T."/>
            <person name="Pelin A."/>
            <person name="Henrissat B."/>
            <person name="Reynolds N.K."/>
            <person name="Benny G.L."/>
            <person name="Smith M.E."/>
            <person name="James T.Y."/>
            <person name="Grigoriev I.V."/>
        </authorList>
    </citation>
    <scope>NUCLEOTIDE SEQUENCE [LARGE SCALE GENOMIC DNA]</scope>
</reference>
<gene>
    <name evidence="2" type="ORF">BDK51DRAFT_49830</name>
</gene>
<sequence>MKFSTLILAAVALSAMTVAAAPASNEVAFLEKRAPSPAPKAGKKAKARKLAIGRIEVVVGLKKTADALTAVTAANAGADAAVDAQVTAATAGVTEAQDGVKAIGADIKAGNAPQQADRDKVKNGIIAAKGAIDQLQNATAVAANADVTAAVGDAEKGINLAIKGGLLVAANDQ</sequence>
<name>A0A4P9W8Z7_9FUNG</name>
<evidence type="ECO:0000313" key="3">
    <source>
        <dbReference type="Proteomes" id="UP000269721"/>
    </source>
</evidence>
<accession>A0A4P9W8Z7</accession>
<protein>
    <recommendedName>
        <fullName evidence="4">Hydrophobic surface binding protein A-domain-containing protein</fullName>
    </recommendedName>
</protein>
<evidence type="ECO:0000313" key="2">
    <source>
        <dbReference type="EMBL" id="RKO86656.1"/>
    </source>
</evidence>
<proteinExistence type="predicted"/>
<dbReference type="Proteomes" id="UP000269721">
    <property type="component" value="Unassembled WGS sequence"/>
</dbReference>
<keyword evidence="3" id="KW-1185">Reference proteome</keyword>
<organism evidence="2 3">
    <name type="scientific">Blyttiomyces helicus</name>
    <dbReference type="NCBI Taxonomy" id="388810"/>
    <lineage>
        <taxon>Eukaryota</taxon>
        <taxon>Fungi</taxon>
        <taxon>Fungi incertae sedis</taxon>
        <taxon>Chytridiomycota</taxon>
        <taxon>Chytridiomycota incertae sedis</taxon>
        <taxon>Chytridiomycetes</taxon>
        <taxon>Chytridiomycetes incertae sedis</taxon>
        <taxon>Blyttiomyces</taxon>
    </lineage>
</organism>
<dbReference type="AlphaFoldDB" id="A0A4P9W8Z7"/>
<feature type="signal peptide" evidence="1">
    <location>
        <begin position="1"/>
        <end position="20"/>
    </location>
</feature>
<evidence type="ECO:0008006" key="4">
    <source>
        <dbReference type="Google" id="ProtNLM"/>
    </source>
</evidence>